<protein>
    <submittedName>
        <fullName evidence="3">Ferrous iron transporter B</fullName>
    </submittedName>
</protein>
<dbReference type="PANTHER" id="PTHR43185">
    <property type="entry name" value="FERROUS IRON TRANSPORT PROTEIN B"/>
    <property type="match status" value="1"/>
</dbReference>
<keyword evidence="1" id="KW-1133">Transmembrane helix</keyword>
<proteinExistence type="predicted"/>
<dbReference type="InterPro" id="IPR006073">
    <property type="entry name" value="GTP-bd"/>
</dbReference>
<dbReference type="Gene3D" id="3.40.50.300">
    <property type="entry name" value="P-loop containing nucleotide triphosphate hydrolases"/>
    <property type="match status" value="1"/>
</dbReference>
<evidence type="ECO:0000313" key="4">
    <source>
        <dbReference type="Proteomes" id="UP001055955"/>
    </source>
</evidence>
<feature type="transmembrane region" description="Helical" evidence="1">
    <location>
        <begin position="515"/>
        <end position="537"/>
    </location>
</feature>
<keyword evidence="1" id="KW-0812">Transmembrane</keyword>
<dbReference type="EMBL" id="CP092900">
    <property type="protein sequence ID" value="UTC24422.1"/>
    <property type="molecule type" value="Genomic_DNA"/>
</dbReference>
<evidence type="ECO:0000259" key="2">
    <source>
        <dbReference type="PROSITE" id="PS51711"/>
    </source>
</evidence>
<dbReference type="InterPro" id="IPR027417">
    <property type="entry name" value="P-loop_NTPase"/>
</dbReference>
<feature type="transmembrane region" description="Helical" evidence="1">
    <location>
        <begin position="232"/>
        <end position="255"/>
    </location>
</feature>
<feature type="transmembrane region" description="Helical" evidence="1">
    <location>
        <begin position="464"/>
        <end position="484"/>
    </location>
</feature>
<keyword evidence="4" id="KW-1185">Reference proteome</keyword>
<evidence type="ECO:0000256" key="1">
    <source>
        <dbReference type="SAM" id="Phobius"/>
    </source>
</evidence>
<reference evidence="3 4" key="1">
    <citation type="journal article" date="2022" name="Nat. Microbiol.">
        <title>The microbiome of a bacterivorous marine choanoflagellate contains a resource-demanding obligate bacterial associate.</title>
        <authorList>
            <person name="Needham D.M."/>
            <person name="Poirier C."/>
            <person name="Bachy C."/>
            <person name="George E.E."/>
            <person name="Wilken S."/>
            <person name="Yung C.C.M."/>
            <person name="Limardo A.J."/>
            <person name="Morando M."/>
            <person name="Sudek L."/>
            <person name="Malmstrom R.R."/>
            <person name="Keeling P.J."/>
            <person name="Santoro A.E."/>
            <person name="Worden A.Z."/>
        </authorList>
    </citation>
    <scope>NUCLEOTIDE SEQUENCE [LARGE SCALE GENOMIC DNA]</scope>
    <source>
        <strain evidence="3 4">Comchoano-1</strain>
    </source>
</reference>
<dbReference type="PANTHER" id="PTHR43185:SF1">
    <property type="entry name" value="FE(2+) TRANSPORTER FEOB"/>
    <property type="match status" value="1"/>
</dbReference>
<dbReference type="InterPro" id="IPR011642">
    <property type="entry name" value="Gate_dom"/>
</dbReference>
<dbReference type="NCBIfam" id="TIGR00231">
    <property type="entry name" value="small_GTP"/>
    <property type="match status" value="1"/>
</dbReference>
<dbReference type="PROSITE" id="PS51711">
    <property type="entry name" value="G_FEOB"/>
    <property type="match status" value="1"/>
</dbReference>
<dbReference type="Pfam" id="PF07670">
    <property type="entry name" value="Gate"/>
    <property type="match status" value="2"/>
</dbReference>
<dbReference type="InterPro" id="IPR005225">
    <property type="entry name" value="Small_GTP-bd"/>
</dbReference>
<evidence type="ECO:0000313" key="3">
    <source>
        <dbReference type="EMBL" id="UTC24422.1"/>
    </source>
</evidence>
<dbReference type="Proteomes" id="UP001055955">
    <property type="component" value="Chromosome"/>
</dbReference>
<organism evidence="3 4">
    <name type="scientific">Candidatus Comchoanobacter bicostacola</name>
    <dbReference type="NCBI Taxonomy" id="2919598"/>
    <lineage>
        <taxon>Bacteria</taxon>
        <taxon>Pseudomonadati</taxon>
        <taxon>Pseudomonadota</taxon>
        <taxon>Gammaproteobacteria</taxon>
        <taxon>Candidatus Comchoanobacterales</taxon>
        <taxon>Candidatus Comchoanobacteraceae</taxon>
        <taxon>Candidatus Comchoanobacter</taxon>
    </lineage>
</organism>
<accession>A0ABY5DKB4</accession>
<dbReference type="RefSeq" id="WP_258568205.1">
    <property type="nucleotide sequence ID" value="NZ_CP092900.1"/>
</dbReference>
<gene>
    <name evidence="3" type="ORF">MMH89_04215</name>
</gene>
<feature type="transmembrane region" description="Helical" evidence="1">
    <location>
        <begin position="293"/>
        <end position="313"/>
    </location>
</feature>
<feature type="transmembrane region" description="Helical" evidence="1">
    <location>
        <begin position="267"/>
        <end position="286"/>
    </location>
</feature>
<feature type="domain" description="FeoB-type G" evidence="2">
    <location>
        <begin position="1"/>
        <end position="113"/>
    </location>
</feature>
<dbReference type="PRINTS" id="PR00326">
    <property type="entry name" value="GTP1OBG"/>
</dbReference>
<feature type="transmembrane region" description="Helical" evidence="1">
    <location>
        <begin position="640"/>
        <end position="658"/>
    </location>
</feature>
<name>A0ABY5DKB4_9GAMM</name>
<feature type="transmembrane region" description="Helical" evidence="1">
    <location>
        <begin position="590"/>
        <end position="610"/>
    </location>
</feature>
<keyword evidence="1" id="KW-0472">Membrane</keyword>
<sequence length="673" mass="74339">MIECVLVGLPNVGKTTLFNRLTHHNLKTGNWSGVTVKAFSKTVGEGKNKIKLTDLPGIASVFDDFDQLDAQKALACIHAADIIVHVIDVRHLHRDLVLATQLLVLEKPIISVLSHTSGKQVQRLREVVPSNTILLDPELTLERMFTIVSQAQSVAFDSVIEWPIGFSKYWHQLEMSTPYARMQHLMKSSDSFENESVGVLAHEAFYQTVLTRLNRSGLILKRTDNYLWLDKMVLHTWFGLPIFFLAMYAMFFLTINVGGAFGELSAQLMELFINLLPSTSLIWVVIKSVGSGIAMCSSFVPILAVMFFCLAYMEQSGYLARVALLSDLLMRPLGLDGRSFIPLMLGFGCNVPAVSATRFIEGNEQRILTAMMVPFMACTARLSIFVVMASTFFSNSAPLLIMSLYILSIILAVMSALWFRYLLGMQVSQSAVITLPPYLKPSFTNIVESVRIRVASFFKSTARLIVYFSGVIGVLASIGINGQVVSASESVLALLSQWIAPAFSFMGIGADQWPLIVSLIAGVVAKEVVLTTLYSLIQISGVESISFFDQFCEVWSDFFYNLLGPLLSWFGSGEVTSSVLLEGWFTPSQALAYMVFILLYLPCLSTIAAIRTECGTFWAVLSFTWSSILAVWGARVAYNGLGVETFILLFSMAALVALRKVYDTTKSKSIVSG</sequence>
<feature type="transmembrane region" description="Helical" evidence="1">
    <location>
        <begin position="372"/>
        <end position="393"/>
    </location>
</feature>
<dbReference type="InterPro" id="IPR050860">
    <property type="entry name" value="FeoB_GTPase"/>
</dbReference>
<dbReference type="Pfam" id="PF02421">
    <property type="entry name" value="FeoB_N"/>
    <property type="match status" value="1"/>
</dbReference>
<dbReference type="InterPro" id="IPR030389">
    <property type="entry name" value="G_FEOB_dom"/>
</dbReference>
<dbReference type="SUPFAM" id="SSF52540">
    <property type="entry name" value="P-loop containing nucleoside triphosphate hydrolases"/>
    <property type="match status" value="1"/>
</dbReference>
<feature type="transmembrane region" description="Helical" evidence="1">
    <location>
        <begin position="617"/>
        <end position="634"/>
    </location>
</feature>
<feature type="transmembrane region" description="Helical" evidence="1">
    <location>
        <begin position="399"/>
        <end position="419"/>
    </location>
</feature>